<dbReference type="InterPro" id="IPR036034">
    <property type="entry name" value="PDZ_sf"/>
</dbReference>
<dbReference type="CDD" id="cd23064">
    <property type="entry name" value="PDZ3_INAD-like"/>
    <property type="match status" value="1"/>
</dbReference>
<dbReference type="CDD" id="cd23063">
    <property type="entry name" value="PDZ1_INAD-like"/>
    <property type="match status" value="1"/>
</dbReference>
<evidence type="ECO:0000313" key="4">
    <source>
        <dbReference type="Proteomes" id="UP000069940"/>
    </source>
</evidence>
<dbReference type="InterPro" id="IPR051342">
    <property type="entry name" value="PDZ_scaffold"/>
</dbReference>
<feature type="domain" description="PDZ" evidence="2">
    <location>
        <begin position="593"/>
        <end position="676"/>
    </location>
</feature>
<dbReference type="Gene3D" id="2.30.42.10">
    <property type="match status" value="5"/>
</dbReference>
<sequence>MIRFTSYSSNDSLIHRNSNNFHGYLPQKRIVKYVTSNECESILVLNNVAIQPHLLKYLYTKLRLNLCNERRMSNQRSTSEKPKLKKFCTTTAVRKEYYNDIDACLQIPREWGNNSIYETIRDGTSCYSYYVDEMDSIISPKSTEITHLSSNPVDLLSSNDSTAFLDAIEGDYDMKNIHDSDDDTMKSITRTSTSKASLDDISASQLEVLVVENSATNYSSNMTVMATDNQDVLSGNDWGEERNVVITRDENHSYGISIVGGTVNVSDDAVVSGIFIKNIIRNSPADKCGLLKVGDRILSVDGTNIRHSSHDHALKSIKNADSKIVLRVQSLIKKIDDNIEASALLKKIPPPITPCKTPDPLVIQEGNGKVVDGHDGLECPDKYMTTKSTEQSVNPDTPIHKRSDSGPEEESSDDEDARDLEGKIYTKAGIEIDRASAGNIRRTKEETSLDTEEEDCYGYTAKKIKKRYTALGHVFHHSLDRDCGSTLGISLAGHRDRTKMACFIAGINPKGAAANAPFEIGDEILEINGLVLHGRSHLNVPTIIKSLEGSTLKIVILRRKNASEELAVKPVTQFPVCINEEDEIFSTYKNVRIVSIKKAASGLGIMIIEGKHAEAGQGIFISDIQEGSMADKAGLNIGEMILAVNKDSLLGCSYETAASLLKKTEGVITLKICNPNKAKESTDASSNHLDPKQSSTTSGKSSPVQSNEAKIVTRPATPKPQASPVKEVVDPLKAEVTLNENTSLEINTDKNPLGIIVAGGSGTKINGAVIIDILPNSIAAKDRRLQIFDQILEINGTKVLPHLSESQIQKAVKQLQPRVRLVVFRPSVAETETVEVEVIKKPGKILGVGFRANHPHGVIIIDMLPGSLAESDRRMIKGDIITSLNSEKISNMSYDDCSLLFKTSQGKIEFSILRPKPKNRVL</sequence>
<proteinExistence type="predicted"/>
<organism evidence="3 4">
    <name type="scientific">Aedes albopictus</name>
    <name type="common">Asian tiger mosquito</name>
    <name type="synonym">Stegomyia albopicta</name>
    <dbReference type="NCBI Taxonomy" id="7160"/>
    <lineage>
        <taxon>Eukaryota</taxon>
        <taxon>Metazoa</taxon>
        <taxon>Ecdysozoa</taxon>
        <taxon>Arthropoda</taxon>
        <taxon>Hexapoda</taxon>
        <taxon>Insecta</taxon>
        <taxon>Pterygota</taxon>
        <taxon>Neoptera</taxon>
        <taxon>Endopterygota</taxon>
        <taxon>Diptera</taxon>
        <taxon>Nematocera</taxon>
        <taxon>Culicoidea</taxon>
        <taxon>Culicidae</taxon>
        <taxon>Culicinae</taxon>
        <taxon>Aedini</taxon>
        <taxon>Aedes</taxon>
        <taxon>Stegomyia</taxon>
    </lineage>
</organism>
<dbReference type="PROSITE" id="PS50106">
    <property type="entry name" value="PDZ"/>
    <property type="match status" value="5"/>
</dbReference>
<dbReference type="Pfam" id="PF00595">
    <property type="entry name" value="PDZ"/>
    <property type="match status" value="5"/>
</dbReference>
<keyword evidence="4" id="KW-1185">Reference proteome</keyword>
<feature type="domain" description="PDZ" evidence="2">
    <location>
        <begin position="243"/>
        <end position="332"/>
    </location>
</feature>
<name>A0ABM1Z125_AEDAL</name>
<dbReference type="SMART" id="SM00228">
    <property type="entry name" value="PDZ"/>
    <property type="match status" value="5"/>
</dbReference>
<feature type="domain" description="PDZ" evidence="2">
    <location>
        <begin position="735"/>
        <end position="827"/>
    </location>
</feature>
<feature type="region of interest" description="Disordered" evidence="1">
    <location>
        <begin position="678"/>
        <end position="727"/>
    </location>
</feature>
<feature type="region of interest" description="Disordered" evidence="1">
    <location>
        <begin position="363"/>
        <end position="419"/>
    </location>
</feature>
<accession>A0ABM1Z125</accession>
<feature type="compositionally biased region" description="Polar residues" evidence="1">
    <location>
        <begin position="385"/>
        <end position="395"/>
    </location>
</feature>
<dbReference type="SUPFAM" id="SSF50156">
    <property type="entry name" value="PDZ domain-like"/>
    <property type="match status" value="5"/>
</dbReference>
<feature type="domain" description="PDZ" evidence="2">
    <location>
        <begin position="835"/>
        <end position="916"/>
    </location>
</feature>
<evidence type="ECO:0000256" key="1">
    <source>
        <dbReference type="SAM" id="MobiDB-lite"/>
    </source>
</evidence>
<protein>
    <recommendedName>
        <fullName evidence="2">PDZ domain-containing protein</fullName>
    </recommendedName>
</protein>
<dbReference type="InterPro" id="IPR001478">
    <property type="entry name" value="PDZ"/>
</dbReference>
<feature type="compositionally biased region" description="Acidic residues" evidence="1">
    <location>
        <begin position="406"/>
        <end position="418"/>
    </location>
</feature>
<dbReference type="GeneID" id="109406001"/>
<feature type="compositionally biased region" description="Basic and acidic residues" evidence="1">
    <location>
        <begin position="371"/>
        <end position="381"/>
    </location>
</feature>
<dbReference type="EnsemblMetazoa" id="AALFPA23_013991.R20311">
    <property type="protein sequence ID" value="AALFPA23_013991.P20311"/>
    <property type="gene ID" value="AALFPA23_013991"/>
</dbReference>
<dbReference type="PANTHER" id="PTHR19964:SF89">
    <property type="entry name" value="INACTIVATION-NO-AFTER-POTENTIAL D PROTEIN-LIKE PROTEIN"/>
    <property type="match status" value="1"/>
</dbReference>
<dbReference type="Proteomes" id="UP000069940">
    <property type="component" value="Unassembled WGS sequence"/>
</dbReference>
<feature type="compositionally biased region" description="Polar residues" evidence="1">
    <location>
        <begin position="683"/>
        <end position="708"/>
    </location>
</feature>
<reference evidence="3" key="2">
    <citation type="submission" date="2025-05" db="UniProtKB">
        <authorList>
            <consortium name="EnsemblMetazoa"/>
        </authorList>
    </citation>
    <scope>IDENTIFICATION</scope>
    <source>
        <strain evidence="3">Foshan</strain>
    </source>
</reference>
<evidence type="ECO:0000259" key="2">
    <source>
        <dbReference type="PROSITE" id="PS50106"/>
    </source>
</evidence>
<reference evidence="4" key="1">
    <citation type="journal article" date="2015" name="Proc. Natl. Acad. Sci. U.S.A.">
        <title>Genome sequence of the Asian Tiger mosquito, Aedes albopictus, reveals insights into its biology, genetics, and evolution.</title>
        <authorList>
            <person name="Chen X.G."/>
            <person name="Jiang X."/>
            <person name="Gu J."/>
            <person name="Xu M."/>
            <person name="Wu Y."/>
            <person name="Deng Y."/>
            <person name="Zhang C."/>
            <person name="Bonizzoni M."/>
            <person name="Dermauw W."/>
            <person name="Vontas J."/>
            <person name="Armbruster P."/>
            <person name="Huang X."/>
            <person name="Yang Y."/>
            <person name="Zhang H."/>
            <person name="He W."/>
            <person name="Peng H."/>
            <person name="Liu Y."/>
            <person name="Wu K."/>
            <person name="Chen J."/>
            <person name="Lirakis M."/>
            <person name="Topalis P."/>
            <person name="Van Leeuwen T."/>
            <person name="Hall A.B."/>
            <person name="Jiang X."/>
            <person name="Thorpe C."/>
            <person name="Mueller R.L."/>
            <person name="Sun C."/>
            <person name="Waterhouse R.M."/>
            <person name="Yan G."/>
            <person name="Tu Z.J."/>
            <person name="Fang X."/>
            <person name="James A.A."/>
        </authorList>
    </citation>
    <scope>NUCLEOTIDE SEQUENCE [LARGE SCALE GENOMIC DNA]</scope>
    <source>
        <strain evidence="4">Foshan</strain>
    </source>
</reference>
<feature type="domain" description="PDZ" evidence="2">
    <location>
        <begin position="476"/>
        <end position="546"/>
    </location>
</feature>
<dbReference type="RefSeq" id="XP_062707768.1">
    <property type="nucleotide sequence ID" value="XM_062851784.1"/>
</dbReference>
<evidence type="ECO:0000313" key="3">
    <source>
        <dbReference type="EnsemblMetazoa" id="AALFPA23_013991.P20311"/>
    </source>
</evidence>
<dbReference type="PANTHER" id="PTHR19964">
    <property type="entry name" value="MULTIPLE PDZ DOMAIN PROTEIN"/>
    <property type="match status" value="1"/>
</dbReference>